<dbReference type="EMBL" id="JACGWN010000002">
    <property type="protein sequence ID" value="KAL0458226.1"/>
    <property type="molecule type" value="Genomic_DNA"/>
</dbReference>
<proteinExistence type="predicted"/>
<dbReference type="AlphaFoldDB" id="A0AAW2XWQ7"/>
<name>A0AAW2XWQ7_9LAMI</name>
<reference evidence="1" key="1">
    <citation type="submission" date="2020-06" db="EMBL/GenBank/DDBJ databases">
        <authorList>
            <person name="Li T."/>
            <person name="Hu X."/>
            <person name="Zhang T."/>
            <person name="Song X."/>
            <person name="Zhang H."/>
            <person name="Dai N."/>
            <person name="Sheng W."/>
            <person name="Hou X."/>
            <person name="Wei L."/>
        </authorList>
    </citation>
    <scope>NUCLEOTIDE SEQUENCE</scope>
    <source>
        <strain evidence="1">KEN1</strain>
        <tissue evidence="1">Leaf</tissue>
    </source>
</reference>
<accession>A0AAW2XWQ7</accession>
<sequence length="103" mass="11695">MRIGSLFPVMLIYLCKISRFSVPKPYSSLFCDNKAAAHITANPVFHERTKHLEIDCHIVRDKFKEGFVLPTHVNAKSQVADVLMKPLTGPGFQFMKSKLNLFS</sequence>
<reference evidence="1" key="2">
    <citation type="journal article" date="2024" name="Plant">
        <title>Genomic evolution and insights into agronomic trait innovations of Sesamum species.</title>
        <authorList>
            <person name="Miao H."/>
            <person name="Wang L."/>
            <person name="Qu L."/>
            <person name="Liu H."/>
            <person name="Sun Y."/>
            <person name="Le M."/>
            <person name="Wang Q."/>
            <person name="Wei S."/>
            <person name="Zheng Y."/>
            <person name="Lin W."/>
            <person name="Duan Y."/>
            <person name="Cao H."/>
            <person name="Xiong S."/>
            <person name="Wang X."/>
            <person name="Wei L."/>
            <person name="Li C."/>
            <person name="Ma Q."/>
            <person name="Ju M."/>
            <person name="Zhao R."/>
            <person name="Li G."/>
            <person name="Mu C."/>
            <person name="Tian Q."/>
            <person name="Mei H."/>
            <person name="Zhang T."/>
            <person name="Gao T."/>
            <person name="Zhang H."/>
        </authorList>
    </citation>
    <scope>NUCLEOTIDE SEQUENCE</scope>
    <source>
        <strain evidence="1">KEN1</strain>
    </source>
</reference>
<gene>
    <name evidence="1" type="ORF">Slati_0449800</name>
</gene>
<evidence type="ECO:0008006" key="2">
    <source>
        <dbReference type="Google" id="ProtNLM"/>
    </source>
</evidence>
<protein>
    <recommendedName>
        <fullName evidence="2">Copia protein</fullName>
    </recommendedName>
</protein>
<evidence type="ECO:0000313" key="1">
    <source>
        <dbReference type="EMBL" id="KAL0458226.1"/>
    </source>
</evidence>
<dbReference type="CDD" id="cd09272">
    <property type="entry name" value="RNase_HI_RT_Ty1"/>
    <property type="match status" value="1"/>
</dbReference>
<comment type="caution">
    <text evidence="1">The sequence shown here is derived from an EMBL/GenBank/DDBJ whole genome shotgun (WGS) entry which is preliminary data.</text>
</comment>
<organism evidence="1">
    <name type="scientific">Sesamum latifolium</name>
    <dbReference type="NCBI Taxonomy" id="2727402"/>
    <lineage>
        <taxon>Eukaryota</taxon>
        <taxon>Viridiplantae</taxon>
        <taxon>Streptophyta</taxon>
        <taxon>Embryophyta</taxon>
        <taxon>Tracheophyta</taxon>
        <taxon>Spermatophyta</taxon>
        <taxon>Magnoliopsida</taxon>
        <taxon>eudicotyledons</taxon>
        <taxon>Gunneridae</taxon>
        <taxon>Pentapetalae</taxon>
        <taxon>asterids</taxon>
        <taxon>lamiids</taxon>
        <taxon>Lamiales</taxon>
        <taxon>Pedaliaceae</taxon>
        <taxon>Sesamum</taxon>
    </lineage>
</organism>